<organism evidence="3 4">
    <name type="scientific">Quillaja saponaria</name>
    <name type="common">Soap bark tree</name>
    <dbReference type="NCBI Taxonomy" id="32244"/>
    <lineage>
        <taxon>Eukaryota</taxon>
        <taxon>Viridiplantae</taxon>
        <taxon>Streptophyta</taxon>
        <taxon>Embryophyta</taxon>
        <taxon>Tracheophyta</taxon>
        <taxon>Spermatophyta</taxon>
        <taxon>Magnoliopsida</taxon>
        <taxon>eudicotyledons</taxon>
        <taxon>Gunneridae</taxon>
        <taxon>Pentapetalae</taxon>
        <taxon>rosids</taxon>
        <taxon>fabids</taxon>
        <taxon>Fabales</taxon>
        <taxon>Quillajaceae</taxon>
        <taxon>Quillaja</taxon>
    </lineage>
</organism>
<dbReference type="Pfam" id="PF07498">
    <property type="entry name" value="Rho_N"/>
    <property type="match status" value="1"/>
</dbReference>
<dbReference type="AlphaFoldDB" id="A0AAD7P983"/>
<reference evidence="3" key="1">
    <citation type="journal article" date="2023" name="Science">
        <title>Elucidation of the pathway for biosynthesis of saponin adjuvants from the soapbark tree.</title>
        <authorList>
            <person name="Reed J."/>
            <person name="Orme A."/>
            <person name="El-Demerdash A."/>
            <person name="Owen C."/>
            <person name="Martin L.B.B."/>
            <person name="Misra R.C."/>
            <person name="Kikuchi S."/>
            <person name="Rejzek M."/>
            <person name="Martin A.C."/>
            <person name="Harkess A."/>
            <person name="Leebens-Mack J."/>
            <person name="Louveau T."/>
            <person name="Stephenson M.J."/>
            <person name="Osbourn A."/>
        </authorList>
    </citation>
    <scope>NUCLEOTIDE SEQUENCE</scope>
    <source>
        <strain evidence="3">S10</strain>
    </source>
</reference>
<accession>A0AAD7P983</accession>
<evidence type="ECO:0000313" key="4">
    <source>
        <dbReference type="Proteomes" id="UP001163823"/>
    </source>
</evidence>
<evidence type="ECO:0000259" key="2">
    <source>
        <dbReference type="Pfam" id="PF07498"/>
    </source>
</evidence>
<dbReference type="InterPro" id="IPR011112">
    <property type="entry name" value="Rho-like_N"/>
</dbReference>
<dbReference type="Gene3D" id="1.10.720.10">
    <property type="match status" value="1"/>
</dbReference>
<name>A0AAD7P983_QUISA</name>
<protein>
    <submittedName>
        <fullName evidence="3">Rho termination factor, putative isoform 1</fullName>
    </submittedName>
</protein>
<evidence type="ECO:0000313" key="3">
    <source>
        <dbReference type="EMBL" id="KAJ7947143.1"/>
    </source>
</evidence>
<feature type="region of interest" description="Disordered" evidence="1">
    <location>
        <begin position="27"/>
        <end position="60"/>
    </location>
</feature>
<dbReference type="EMBL" id="JARAOO010000013">
    <property type="protein sequence ID" value="KAJ7947143.1"/>
    <property type="molecule type" value="Genomic_DNA"/>
</dbReference>
<dbReference type="Proteomes" id="UP001163823">
    <property type="component" value="Chromosome 13"/>
</dbReference>
<dbReference type="KEGG" id="qsa:O6P43_031989"/>
<comment type="caution">
    <text evidence="3">The sequence shown here is derived from an EMBL/GenBank/DDBJ whole genome shotgun (WGS) entry which is preliminary data.</text>
</comment>
<proteinExistence type="predicted"/>
<dbReference type="PANTHER" id="PTHR34449:SF2">
    <property type="entry name" value="RHO TERMINATION FACTOR"/>
    <property type="match status" value="1"/>
</dbReference>
<dbReference type="GO" id="GO:0006353">
    <property type="term" value="P:DNA-templated transcription termination"/>
    <property type="evidence" value="ECO:0007669"/>
    <property type="project" value="InterPro"/>
</dbReference>
<keyword evidence="4" id="KW-1185">Reference proteome</keyword>
<dbReference type="PANTHER" id="PTHR34449">
    <property type="entry name" value="RHO TERMINATION FACTOR"/>
    <property type="match status" value="1"/>
</dbReference>
<feature type="domain" description="Rho termination factor-like N-terminal" evidence="2">
    <location>
        <begin position="195"/>
        <end position="224"/>
    </location>
</feature>
<feature type="region of interest" description="Disordered" evidence="1">
    <location>
        <begin position="76"/>
        <end position="102"/>
    </location>
</feature>
<evidence type="ECO:0000256" key="1">
    <source>
        <dbReference type="SAM" id="MobiDB-lite"/>
    </source>
</evidence>
<sequence>MGLLHLTPERNFCTLLFQACDPMMTKEANLSRRKSASGRTTNGDGNKRPQSSDGKKFNSSDQEDIIALFRRIQSSISKGDSESSNKRSSNLQKEKPSSESILDVLRESGKELKAKAKTSNRVGPKALTKKRVVSRKEKEVQNNPPVTDLKLTRPPSNFVKKSPIPSLSTPRGKVLNHEASSAIMGRKEVHLQRVEEMKLSELKELAKCRGIRGYSKLKKSELVELLRS</sequence>
<gene>
    <name evidence="3" type="ORF">O6P43_031989</name>
</gene>
<feature type="compositionally biased region" description="Polar residues" evidence="1">
    <location>
        <begin position="37"/>
        <end position="52"/>
    </location>
</feature>